<reference evidence="3" key="1">
    <citation type="submission" date="2012-06" db="EMBL/GenBank/DDBJ databases">
        <title>Complete sequence of chromosome of Desulfomonile tiedjei DSM 6799.</title>
        <authorList>
            <person name="Lucas S."/>
            <person name="Copeland A."/>
            <person name="Lapidus A."/>
            <person name="Glavina del Rio T."/>
            <person name="Dalin E."/>
            <person name="Tice H."/>
            <person name="Bruce D."/>
            <person name="Goodwin L."/>
            <person name="Pitluck S."/>
            <person name="Peters L."/>
            <person name="Ovchinnikova G."/>
            <person name="Zeytun A."/>
            <person name="Lu M."/>
            <person name="Kyrpides N."/>
            <person name="Mavromatis K."/>
            <person name="Ivanova N."/>
            <person name="Brettin T."/>
            <person name="Detter J.C."/>
            <person name="Han C."/>
            <person name="Larimer F."/>
            <person name="Land M."/>
            <person name="Hauser L."/>
            <person name="Markowitz V."/>
            <person name="Cheng J.-F."/>
            <person name="Hugenholtz P."/>
            <person name="Woyke T."/>
            <person name="Wu D."/>
            <person name="Spring S."/>
            <person name="Schroeder M."/>
            <person name="Brambilla E."/>
            <person name="Klenk H.-P."/>
            <person name="Eisen J.A."/>
        </authorList>
    </citation>
    <scope>NUCLEOTIDE SEQUENCE [LARGE SCALE GENOMIC DNA]</scope>
    <source>
        <strain evidence="3">ATCC 49306 / DSM 6799 / DCB-1</strain>
    </source>
</reference>
<accession>I4C9C3</accession>
<dbReference type="EMBL" id="CP003360">
    <property type="protein sequence ID" value="AFM26164.1"/>
    <property type="molecule type" value="Genomic_DNA"/>
</dbReference>
<feature type="transmembrane region" description="Helical" evidence="1">
    <location>
        <begin position="143"/>
        <end position="161"/>
    </location>
</feature>
<evidence type="ECO:0000313" key="2">
    <source>
        <dbReference type="EMBL" id="AFM26164.1"/>
    </source>
</evidence>
<dbReference type="STRING" id="706587.Desti_3514"/>
<evidence type="ECO:0008006" key="4">
    <source>
        <dbReference type="Google" id="ProtNLM"/>
    </source>
</evidence>
<organism evidence="2 3">
    <name type="scientific">Desulfomonile tiedjei (strain ATCC 49306 / DSM 6799 / DCB-1)</name>
    <dbReference type="NCBI Taxonomy" id="706587"/>
    <lineage>
        <taxon>Bacteria</taxon>
        <taxon>Pseudomonadati</taxon>
        <taxon>Thermodesulfobacteriota</taxon>
        <taxon>Desulfomonilia</taxon>
        <taxon>Desulfomonilales</taxon>
        <taxon>Desulfomonilaceae</taxon>
        <taxon>Desulfomonile</taxon>
    </lineage>
</organism>
<feature type="transmembrane region" description="Helical" evidence="1">
    <location>
        <begin position="12"/>
        <end position="31"/>
    </location>
</feature>
<dbReference type="KEGG" id="dti:Desti_3514"/>
<keyword evidence="1" id="KW-0472">Membrane</keyword>
<dbReference type="eggNOG" id="COG1511">
    <property type="taxonomic scope" value="Bacteria"/>
</dbReference>
<dbReference type="OrthoDB" id="9794540at2"/>
<dbReference type="PATRIC" id="fig|706587.4.peg.3998"/>
<keyword evidence="1" id="KW-0812">Transmembrane</keyword>
<keyword evidence="1" id="KW-1133">Transmembrane helix</keyword>
<evidence type="ECO:0000313" key="3">
    <source>
        <dbReference type="Proteomes" id="UP000006055"/>
    </source>
</evidence>
<evidence type="ECO:0000256" key="1">
    <source>
        <dbReference type="SAM" id="Phobius"/>
    </source>
</evidence>
<dbReference type="AlphaFoldDB" id="I4C9C3"/>
<keyword evidence="3" id="KW-1185">Reference proteome</keyword>
<protein>
    <recommendedName>
        <fullName evidence="4">MotA/TolQ/ExbB proton channel domain-containing protein</fullName>
    </recommendedName>
</protein>
<dbReference type="HOGENOM" id="CLU_034730_0_0_7"/>
<sequence>MEQLHCLRTARRAMLVSVVFCVLIVFGLILLRNLLIDFFLSAPQLNGLIVGIGILGFVLCFRQLTGILRECQVLRTVSNALQDNSLEKLKSDLRTDGVQGLVRNRCSSVLAIENRAGLIMEIAPLLADVDAEYEENKASIVRYLLGVMVLLGLIGTFWGLLSTVSGVKDVLFALQPEKIDDPVAFLTQFKSSISGMLGGLSTAFSTSLFGLAGSVLVGFVDIQTRQARSRLHADLDYFVVTSMLPATAEPPTVQMSMQPTVEPALAPKFDYLVSNLLDRIDVLGHHTKDLLEETRKSRESIEKSGHEMREIFESEDRLVNKIVSIGLANLRGNPAQILDGTAEKTRKESS</sequence>
<dbReference type="Proteomes" id="UP000006055">
    <property type="component" value="Chromosome"/>
</dbReference>
<dbReference type="RefSeq" id="WP_014811296.1">
    <property type="nucleotide sequence ID" value="NC_018025.1"/>
</dbReference>
<gene>
    <name evidence="2" type="ordered locus">Desti_3514</name>
</gene>
<feature type="transmembrane region" description="Helical" evidence="1">
    <location>
        <begin position="196"/>
        <end position="220"/>
    </location>
</feature>
<name>I4C9C3_DESTA</name>
<feature type="transmembrane region" description="Helical" evidence="1">
    <location>
        <begin position="43"/>
        <end position="61"/>
    </location>
</feature>
<proteinExistence type="predicted"/>